<keyword evidence="4" id="KW-1185">Reference proteome</keyword>
<proteinExistence type="predicted"/>
<dbReference type="EMBL" id="JBHSXL010000002">
    <property type="protein sequence ID" value="MFC6891346.1"/>
    <property type="molecule type" value="Genomic_DNA"/>
</dbReference>
<name>A0ABD5UPR0_9EURY</name>
<organism evidence="3 4">
    <name type="scientific">Halopenitus salinus</name>
    <dbReference type="NCBI Taxonomy" id="1198295"/>
    <lineage>
        <taxon>Archaea</taxon>
        <taxon>Methanobacteriati</taxon>
        <taxon>Methanobacteriota</taxon>
        <taxon>Stenosarchaea group</taxon>
        <taxon>Halobacteria</taxon>
        <taxon>Halobacteriales</taxon>
        <taxon>Haloferacaceae</taxon>
        <taxon>Halopenitus</taxon>
    </lineage>
</organism>
<dbReference type="AlphaFoldDB" id="A0ABD5UPR0"/>
<comment type="caution">
    <text evidence="3">The sequence shown here is derived from an EMBL/GenBank/DDBJ whole genome shotgun (WGS) entry which is preliminary data.</text>
</comment>
<gene>
    <name evidence="3" type="ORF">ACFQE9_01695</name>
</gene>
<dbReference type="Proteomes" id="UP001596296">
    <property type="component" value="Unassembled WGS sequence"/>
</dbReference>
<evidence type="ECO:0000259" key="2">
    <source>
        <dbReference type="Pfam" id="PF23336"/>
    </source>
</evidence>
<dbReference type="InterPro" id="IPR056163">
    <property type="entry name" value="TbsP_C"/>
</dbReference>
<sequence length="252" mass="28181">MTTFGVLNLSTELQSPLLVDPPSRIIVHVVNEVDLDEGPVEILATEDALNTAFEDFAVASRAGDLVDDEALTIHLLESPTENTLLVSEEAVSSLLDIDGEVRGITTRENDLVEHVNTQYRHRFESAESYRFETPSRRTVQRTLQENLGRDLMEDFITTIENLEEVRDDVDVVTVALLIAAKHDKQFYQISKWGEQVGVGSKSTFSRRKMALEEEGALSTEKVKINTGRPRLRLKIADENAVKSILKNSGSRT</sequence>
<dbReference type="InterPro" id="IPR043859">
    <property type="entry name" value="TbsP-like_N"/>
</dbReference>
<dbReference type="Pfam" id="PF19138">
    <property type="entry name" value="TbsP_N"/>
    <property type="match status" value="1"/>
</dbReference>
<feature type="domain" description="Transcriptional regulator TbsP-like C-terminal" evidence="2">
    <location>
        <begin position="136"/>
        <end position="240"/>
    </location>
</feature>
<evidence type="ECO:0000313" key="3">
    <source>
        <dbReference type="EMBL" id="MFC6891346.1"/>
    </source>
</evidence>
<dbReference type="RefSeq" id="WP_379739394.1">
    <property type="nucleotide sequence ID" value="NZ_JBHSVN010000002.1"/>
</dbReference>
<feature type="domain" description="Transcriptional regulator TbsP N-terminal" evidence="1">
    <location>
        <begin position="12"/>
        <end position="134"/>
    </location>
</feature>
<protein>
    <submittedName>
        <fullName evidence="3">DUF5821 family protein</fullName>
    </submittedName>
</protein>
<dbReference type="Pfam" id="PF23336">
    <property type="entry name" value="HTH_TbsP_C"/>
    <property type="match status" value="1"/>
</dbReference>
<evidence type="ECO:0000313" key="4">
    <source>
        <dbReference type="Proteomes" id="UP001596296"/>
    </source>
</evidence>
<evidence type="ECO:0000259" key="1">
    <source>
        <dbReference type="Pfam" id="PF19138"/>
    </source>
</evidence>
<accession>A0ABD5UPR0</accession>
<reference evidence="3 4" key="1">
    <citation type="journal article" date="2019" name="Int. J. Syst. Evol. Microbiol.">
        <title>The Global Catalogue of Microorganisms (GCM) 10K type strain sequencing project: providing services to taxonomists for standard genome sequencing and annotation.</title>
        <authorList>
            <consortium name="The Broad Institute Genomics Platform"/>
            <consortium name="The Broad Institute Genome Sequencing Center for Infectious Disease"/>
            <person name="Wu L."/>
            <person name="Ma J."/>
        </authorList>
    </citation>
    <scope>NUCLEOTIDE SEQUENCE [LARGE SCALE GENOMIC DNA]</scope>
    <source>
        <strain evidence="3 4">SKJ47</strain>
    </source>
</reference>